<organism evidence="5 6">
    <name type="scientific">Artemia franciscana</name>
    <name type="common">Brine shrimp</name>
    <name type="synonym">Artemia sanfranciscana</name>
    <dbReference type="NCBI Taxonomy" id="6661"/>
    <lineage>
        <taxon>Eukaryota</taxon>
        <taxon>Metazoa</taxon>
        <taxon>Ecdysozoa</taxon>
        <taxon>Arthropoda</taxon>
        <taxon>Crustacea</taxon>
        <taxon>Branchiopoda</taxon>
        <taxon>Anostraca</taxon>
        <taxon>Artemiidae</taxon>
        <taxon>Artemia</taxon>
    </lineage>
</organism>
<dbReference type="PRINTS" id="PR00450">
    <property type="entry name" value="RECOVERIN"/>
</dbReference>
<proteinExistence type="predicted"/>
<gene>
    <name evidence="5" type="ORF">QYM36_011290</name>
</gene>
<dbReference type="AlphaFoldDB" id="A0AA88HRI9"/>
<evidence type="ECO:0000256" key="2">
    <source>
        <dbReference type="ARBA" id="ARBA00022737"/>
    </source>
</evidence>
<evidence type="ECO:0000259" key="4">
    <source>
        <dbReference type="PROSITE" id="PS50222"/>
    </source>
</evidence>
<dbReference type="InterPro" id="IPR018247">
    <property type="entry name" value="EF_Hand_1_Ca_BS"/>
</dbReference>
<evidence type="ECO:0000313" key="6">
    <source>
        <dbReference type="Proteomes" id="UP001187531"/>
    </source>
</evidence>
<keyword evidence="6" id="KW-1185">Reference proteome</keyword>
<name>A0AA88HRI9_ARTSF</name>
<evidence type="ECO:0000256" key="3">
    <source>
        <dbReference type="ARBA" id="ARBA00022837"/>
    </source>
</evidence>
<dbReference type="PROSITE" id="PS50222">
    <property type="entry name" value="EF_HAND_2"/>
    <property type="match status" value="2"/>
</dbReference>
<reference evidence="5" key="1">
    <citation type="submission" date="2023-07" db="EMBL/GenBank/DDBJ databases">
        <title>Chromosome-level genome assembly of Artemia franciscana.</title>
        <authorList>
            <person name="Jo E."/>
        </authorList>
    </citation>
    <scope>NUCLEOTIDE SEQUENCE</scope>
    <source>
        <tissue evidence="5">Whole body</tissue>
    </source>
</reference>
<dbReference type="Pfam" id="PF13499">
    <property type="entry name" value="EF-hand_7"/>
    <property type="match status" value="1"/>
</dbReference>
<dbReference type="Proteomes" id="UP001187531">
    <property type="component" value="Unassembled WGS sequence"/>
</dbReference>
<keyword evidence="2" id="KW-0677">Repeat</keyword>
<dbReference type="InterPro" id="IPR011992">
    <property type="entry name" value="EF-hand-dom_pair"/>
</dbReference>
<keyword evidence="1" id="KW-0479">Metal-binding</keyword>
<feature type="domain" description="EF-hand" evidence="4">
    <location>
        <begin position="58"/>
        <end position="89"/>
    </location>
</feature>
<dbReference type="PANTHER" id="PTHR23055">
    <property type="entry name" value="CALCIUM BINDING PROTEINS"/>
    <property type="match status" value="1"/>
</dbReference>
<dbReference type="InterPro" id="IPR002048">
    <property type="entry name" value="EF_hand_dom"/>
</dbReference>
<feature type="domain" description="EF-hand" evidence="4">
    <location>
        <begin position="13"/>
        <end position="48"/>
    </location>
</feature>
<dbReference type="PROSITE" id="PS00018">
    <property type="entry name" value="EF_HAND_1"/>
    <property type="match status" value="2"/>
</dbReference>
<dbReference type="CDD" id="cd00051">
    <property type="entry name" value="EFh"/>
    <property type="match status" value="1"/>
</dbReference>
<dbReference type="Gene3D" id="1.10.238.10">
    <property type="entry name" value="EF-hand"/>
    <property type="match status" value="1"/>
</dbReference>
<sequence>DILMTLSVLLRGSDRDRLKWAFKLYDLNGDGQISKNEMVSIITSIYDLLGKTSASERIAQAHADSVFQKLDLNRDGRITLEEFLQGCLQ</sequence>
<dbReference type="SMART" id="SM00054">
    <property type="entry name" value="EFh"/>
    <property type="match status" value="2"/>
</dbReference>
<dbReference type="EMBL" id="JAVRJZ010000015">
    <property type="protein sequence ID" value="KAK2712551.1"/>
    <property type="molecule type" value="Genomic_DNA"/>
</dbReference>
<feature type="non-terminal residue" evidence="5">
    <location>
        <position position="89"/>
    </location>
</feature>
<evidence type="ECO:0000313" key="5">
    <source>
        <dbReference type="EMBL" id="KAK2712551.1"/>
    </source>
</evidence>
<feature type="non-terminal residue" evidence="5">
    <location>
        <position position="1"/>
    </location>
</feature>
<keyword evidence="3" id="KW-0106">Calcium</keyword>
<dbReference type="PANTHER" id="PTHR23055:SF167">
    <property type="entry name" value="EF-HAND DOMAIN-CONTAINING PROTEIN"/>
    <property type="match status" value="1"/>
</dbReference>
<dbReference type="InterPro" id="IPR028846">
    <property type="entry name" value="Recoverin"/>
</dbReference>
<accession>A0AA88HRI9</accession>
<dbReference type="SUPFAM" id="SSF47473">
    <property type="entry name" value="EF-hand"/>
    <property type="match status" value="1"/>
</dbReference>
<comment type="caution">
    <text evidence="5">The sequence shown here is derived from an EMBL/GenBank/DDBJ whole genome shotgun (WGS) entry which is preliminary data.</text>
</comment>
<dbReference type="GO" id="GO:0005509">
    <property type="term" value="F:calcium ion binding"/>
    <property type="evidence" value="ECO:0007669"/>
    <property type="project" value="InterPro"/>
</dbReference>
<evidence type="ECO:0000256" key="1">
    <source>
        <dbReference type="ARBA" id="ARBA00022723"/>
    </source>
</evidence>
<protein>
    <recommendedName>
        <fullName evidence="4">EF-hand domain-containing protein</fullName>
    </recommendedName>
</protein>